<dbReference type="AlphaFoldDB" id="A0A3P6DBV6"/>
<dbReference type="Proteomes" id="UP000694005">
    <property type="component" value="Chromosome A10"/>
</dbReference>
<organism evidence="2">
    <name type="scientific">Brassica campestris</name>
    <name type="common">Field mustard</name>
    <dbReference type="NCBI Taxonomy" id="3711"/>
    <lineage>
        <taxon>Eukaryota</taxon>
        <taxon>Viridiplantae</taxon>
        <taxon>Streptophyta</taxon>
        <taxon>Embryophyta</taxon>
        <taxon>Tracheophyta</taxon>
        <taxon>Spermatophyta</taxon>
        <taxon>Magnoliopsida</taxon>
        <taxon>eudicotyledons</taxon>
        <taxon>Gunneridae</taxon>
        <taxon>Pentapetalae</taxon>
        <taxon>rosids</taxon>
        <taxon>malvids</taxon>
        <taxon>Brassicales</taxon>
        <taxon>Brassicaceae</taxon>
        <taxon>Brassiceae</taxon>
        <taxon>Brassica</taxon>
    </lineage>
</organism>
<gene>
    <name evidence="2" type="ORF">BRAA10T42392Z</name>
    <name evidence="1" type="ORF">BRAPAZ1V2_A10P01190.2</name>
</gene>
<protein>
    <submittedName>
        <fullName evidence="1">Uncharacterized protein</fullName>
    </submittedName>
</protein>
<name>A0A3P6DBV6_BRACM</name>
<sequence length="119" mass="13974">MENQTCLVEEYIVPQPSKFEMTVKGIEDIKYVDNIKEATNGAYLLNGLSENMIDVFKPNQEEIFYSAGKKKYHLSLKEKKRFGRVPPTTIVRAKYFNGDITTDWKRSSKIEFDRHAFWE</sequence>
<accession>A0A3P6DBV6</accession>
<proteinExistence type="predicted"/>
<reference evidence="2" key="1">
    <citation type="submission" date="2018-11" db="EMBL/GenBank/DDBJ databases">
        <authorList>
            <consortium name="Genoscope - CEA"/>
            <person name="William W."/>
        </authorList>
    </citation>
    <scope>NUCLEOTIDE SEQUENCE</scope>
</reference>
<dbReference type="Gramene" id="A10p01190.2_BraZ1">
    <property type="protein sequence ID" value="A10p01190.2_BraZ1.CDS"/>
    <property type="gene ID" value="A10g01190.2_BraZ1"/>
</dbReference>
<dbReference type="EMBL" id="LS974626">
    <property type="protein sequence ID" value="CAG7908873.1"/>
    <property type="molecule type" value="Genomic_DNA"/>
</dbReference>
<dbReference type="EMBL" id="LR031577">
    <property type="protein sequence ID" value="VDD16679.1"/>
    <property type="molecule type" value="Genomic_DNA"/>
</dbReference>
<evidence type="ECO:0000313" key="1">
    <source>
        <dbReference type="EMBL" id="CAG7908873.1"/>
    </source>
</evidence>
<evidence type="ECO:0000313" key="2">
    <source>
        <dbReference type="EMBL" id="VDD16679.1"/>
    </source>
</evidence>